<evidence type="ECO:0000256" key="2">
    <source>
        <dbReference type="ARBA" id="ARBA00022448"/>
    </source>
</evidence>
<dbReference type="STRING" id="109376.A0A0D2ZRJ3"/>
<evidence type="ECO:0000256" key="3">
    <source>
        <dbReference type="ARBA" id="ARBA00022737"/>
    </source>
</evidence>
<dbReference type="Pfam" id="PF01749">
    <property type="entry name" value="IBB"/>
    <property type="match status" value="1"/>
</dbReference>
<dbReference type="InterPro" id="IPR011989">
    <property type="entry name" value="ARM-like"/>
</dbReference>
<dbReference type="PROSITE" id="PS51214">
    <property type="entry name" value="IBB"/>
    <property type="match status" value="1"/>
</dbReference>
<keyword evidence="2 5" id="KW-0813">Transport</keyword>
<keyword evidence="4 5" id="KW-0653">Protein transport</keyword>
<dbReference type="HOGENOM" id="CLU_018084_6_0_1"/>
<feature type="region of interest" description="Disordered" evidence="7">
    <location>
        <begin position="1"/>
        <end position="31"/>
    </location>
</feature>
<dbReference type="KEGG" id="boe:106320197"/>
<dbReference type="PROSITE" id="PS50176">
    <property type="entry name" value="ARM_REPEAT"/>
    <property type="match status" value="3"/>
</dbReference>
<dbReference type="GO" id="GO:0005737">
    <property type="term" value="C:cytoplasm"/>
    <property type="evidence" value="ECO:0007669"/>
    <property type="project" value="InterPro"/>
</dbReference>
<reference evidence="9" key="2">
    <citation type="submission" date="2015-06" db="UniProtKB">
        <authorList>
            <consortium name="EnsemblPlants"/>
        </authorList>
    </citation>
    <scope>IDENTIFICATION</scope>
</reference>
<dbReference type="InterPro" id="IPR024931">
    <property type="entry name" value="Importin_alpha"/>
</dbReference>
<dbReference type="Gramene" id="Bo00847s060.1">
    <property type="protein sequence ID" value="Bo00847s060.1"/>
    <property type="gene ID" value="Bo00847s060"/>
</dbReference>
<dbReference type="RefSeq" id="XP_013614019.1">
    <property type="nucleotide sequence ID" value="XM_013758565.1"/>
</dbReference>
<dbReference type="PIRSF" id="PIRSF005673">
    <property type="entry name" value="Importin_alpha"/>
    <property type="match status" value="1"/>
</dbReference>
<dbReference type="Gene3D" id="1.25.10.10">
    <property type="entry name" value="Leucine-rich Repeat Variant"/>
    <property type="match status" value="1"/>
</dbReference>
<evidence type="ECO:0000313" key="9">
    <source>
        <dbReference type="EnsemblPlants" id="Bo00847s060.1"/>
    </source>
</evidence>
<dbReference type="FunFam" id="1.25.10.10:FF:000021">
    <property type="entry name" value="Importin subunit alpha"/>
    <property type="match status" value="1"/>
</dbReference>
<evidence type="ECO:0000313" key="10">
    <source>
        <dbReference type="Proteomes" id="UP000032141"/>
    </source>
</evidence>
<dbReference type="GO" id="GO:0005634">
    <property type="term" value="C:nucleus"/>
    <property type="evidence" value="ECO:0007669"/>
    <property type="project" value="UniProtKB-ARBA"/>
</dbReference>
<dbReference type="InterPro" id="IPR002652">
    <property type="entry name" value="Importin-a_IBB"/>
</dbReference>
<dbReference type="PANTHER" id="PTHR23316">
    <property type="entry name" value="IMPORTIN ALPHA"/>
    <property type="match status" value="1"/>
</dbReference>
<feature type="domain" description="IBB" evidence="8">
    <location>
        <begin position="1"/>
        <end position="58"/>
    </location>
</feature>
<feature type="compositionally biased region" description="Basic and acidic residues" evidence="7">
    <location>
        <begin position="18"/>
        <end position="31"/>
    </location>
</feature>
<feature type="repeat" description="ARM" evidence="6">
    <location>
        <begin position="160"/>
        <end position="188"/>
    </location>
</feature>
<dbReference type="OMA" id="VEQRCIK"/>
<dbReference type="GO" id="GO:0061608">
    <property type="term" value="F:nuclear import signal receptor activity"/>
    <property type="evidence" value="ECO:0007669"/>
    <property type="project" value="InterPro"/>
</dbReference>
<dbReference type="InterPro" id="IPR032413">
    <property type="entry name" value="Arm_3"/>
</dbReference>
<dbReference type="SMART" id="SM00185">
    <property type="entry name" value="ARM"/>
    <property type="match status" value="8"/>
</dbReference>
<dbReference type="AlphaFoldDB" id="A0A0D2ZRJ3"/>
<evidence type="ECO:0000256" key="4">
    <source>
        <dbReference type="ARBA" id="ARBA00022927"/>
    </source>
</evidence>
<evidence type="ECO:0000259" key="8">
    <source>
        <dbReference type="PROSITE" id="PS51214"/>
    </source>
</evidence>
<dbReference type="Proteomes" id="UP000032141">
    <property type="component" value="Unassembled WGS sequence"/>
</dbReference>
<evidence type="ECO:0000256" key="5">
    <source>
        <dbReference type="PIRNR" id="PIRNR005673"/>
    </source>
</evidence>
<dbReference type="InterPro" id="IPR016024">
    <property type="entry name" value="ARM-type_fold"/>
</dbReference>
<dbReference type="eggNOG" id="KOG0166">
    <property type="taxonomic scope" value="Eukaryota"/>
</dbReference>
<keyword evidence="10" id="KW-1185">Reference proteome</keyword>
<comment type="similarity">
    <text evidence="1 5">Belongs to the importin alpha family.</text>
</comment>
<dbReference type="Pfam" id="PF00514">
    <property type="entry name" value="Arm"/>
    <property type="match status" value="7"/>
</dbReference>
<proteinExistence type="inferred from homology"/>
<feature type="compositionally biased region" description="Acidic residues" evidence="7">
    <location>
        <begin position="496"/>
        <end position="509"/>
    </location>
</feature>
<evidence type="ECO:0000256" key="1">
    <source>
        <dbReference type="ARBA" id="ARBA00010394"/>
    </source>
</evidence>
<dbReference type="GeneID" id="106320197"/>
<evidence type="ECO:0000256" key="6">
    <source>
        <dbReference type="PROSITE-ProRule" id="PRU00259"/>
    </source>
</evidence>
<dbReference type="SUPFAM" id="SSF48371">
    <property type="entry name" value="ARM repeat"/>
    <property type="match status" value="1"/>
</dbReference>
<dbReference type="InterPro" id="IPR000225">
    <property type="entry name" value="Armadillo"/>
</dbReference>
<evidence type="ECO:0000256" key="7">
    <source>
        <dbReference type="SAM" id="MobiDB-lite"/>
    </source>
</evidence>
<dbReference type="EnsemblPlants" id="Bo00847s060.1">
    <property type="protein sequence ID" value="Bo00847s060.1"/>
    <property type="gene ID" value="Bo00847s060"/>
</dbReference>
<dbReference type="GO" id="GO:0006606">
    <property type="term" value="P:protein import into nucleus"/>
    <property type="evidence" value="ECO:0007669"/>
    <property type="project" value="InterPro"/>
</dbReference>
<sequence>MSLRPNEKTHVRRNSHKVAVDTEQSRRRRESNLVEIRKSRREEILKKKRLHVTQEAPHDSTLPSPAASVDKMLRNLIGLVAGVSSDDPLSQLESLNQFRLILSTSKNPPIGMVIESGVVRRFVEFLNKDDSPWLQLEAAWILTNIASGTRKHTQVVIDHGAVPIFIKLLASPDEDVREQAVWALGNVAGDSPQCRDYVLECGAMMQLLAQLNKHSTLSMITNATWALSNFCRGKPKPAFELVSPALPVLERLVHSDDEEVLADACWSLSFMSDGGEEEIQSVIEAGVVPRVVELLRHPCPSVVSPALRTIGNIVSGNTQQTQCVINCGALPILVKLLTQNYKKSIKRDVCWTIANITAGIKEHIQLVIDATMIPSLVHLAQYAEFDIKKEALCAISNATRGGSHEQIKYLVEQRCIKPLCDILVCQDPSVISVCLDGLENILKVGEVEKSRGHLNYSQLVEDGEGLEKIEKLQSNDNNEIYEKAVKILETCWVEQDDDEETQQEQDAGDDGSHLSIEFGRKRVQVPPGGFNFG</sequence>
<name>A0A0D2ZRJ3_BRAOL</name>
<dbReference type="Pfam" id="PF16186">
    <property type="entry name" value="Arm_3"/>
    <property type="match status" value="1"/>
</dbReference>
<dbReference type="OrthoDB" id="29145at2759"/>
<accession>A0A0D2ZRJ3</accession>
<dbReference type="Gene3D" id="1.20.5.690">
    <property type="entry name" value="Importin-alpha, importin-beta-binding domain"/>
    <property type="match status" value="1"/>
</dbReference>
<reference evidence="9" key="1">
    <citation type="journal article" date="2014" name="Genome Biol.">
        <title>Transcriptome and methylome profiling reveals relics of genome dominance in the mesopolyploid Brassica oleracea.</title>
        <authorList>
            <person name="Parkin I.A."/>
            <person name="Koh C."/>
            <person name="Tang H."/>
            <person name="Robinson S.J."/>
            <person name="Kagale S."/>
            <person name="Clarke W.E."/>
            <person name="Town C.D."/>
            <person name="Nixon J."/>
            <person name="Krishnakumar V."/>
            <person name="Bidwell S.L."/>
            <person name="Denoeud F."/>
            <person name="Belcram H."/>
            <person name="Links M.G."/>
            <person name="Just J."/>
            <person name="Clarke C."/>
            <person name="Bender T."/>
            <person name="Huebert T."/>
            <person name="Mason A.S."/>
            <person name="Pires J.C."/>
            <person name="Barker G."/>
            <person name="Moore J."/>
            <person name="Walley P.G."/>
            <person name="Manoli S."/>
            <person name="Batley J."/>
            <person name="Edwards D."/>
            <person name="Nelson M.N."/>
            <person name="Wang X."/>
            <person name="Paterson A.H."/>
            <person name="King G."/>
            <person name="Bancroft I."/>
            <person name="Chalhoub B."/>
            <person name="Sharpe A.G."/>
        </authorList>
    </citation>
    <scope>NUCLEOTIDE SEQUENCE [LARGE SCALE GENOMIC DNA]</scope>
    <source>
        <strain evidence="9">cv. TO1000</strain>
    </source>
</reference>
<feature type="region of interest" description="Disordered" evidence="7">
    <location>
        <begin position="496"/>
        <end position="533"/>
    </location>
</feature>
<feature type="repeat" description="ARM" evidence="6">
    <location>
        <begin position="328"/>
        <end position="357"/>
    </location>
</feature>
<organism evidence="9 10">
    <name type="scientific">Brassica oleracea var. oleracea</name>
    <dbReference type="NCBI Taxonomy" id="109376"/>
    <lineage>
        <taxon>Eukaryota</taxon>
        <taxon>Viridiplantae</taxon>
        <taxon>Streptophyta</taxon>
        <taxon>Embryophyta</taxon>
        <taxon>Tracheophyta</taxon>
        <taxon>Spermatophyta</taxon>
        <taxon>Magnoliopsida</taxon>
        <taxon>eudicotyledons</taxon>
        <taxon>Gunneridae</taxon>
        <taxon>Pentapetalae</taxon>
        <taxon>rosids</taxon>
        <taxon>malvids</taxon>
        <taxon>Brassicales</taxon>
        <taxon>Brassicaceae</taxon>
        <taxon>Brassiceae</taxon>
        <taxon>Brassica</taxon>
    </lineage>
</organism>
<keyword evidence="3" id="KW-0677">Repeat</keyword>
<feature type="repeat" description="ARM" evidence="6">
    <location>
        <begin position="286"/>
        <end position="328"/>
    </location>
</feature>
<dbReference type="InterPro" id="IPR036975">
    <property type="entry name" value="Importin-a_IBB_sf"/>
</dbReference>
<protein>
    <recommendedName>
        <fullName evidence="5">Importin subunit alpha</fullName>
    </recommendedName>
</protein>